<dbReference type="GO" id="GO:0140662">
    <property type="term" value="F:ATP-dependent protein folding chaperone"/>
    <property type="evidence" value="ECO:0007669"/>
    <property type="project" value="InterPro"/>
</dbReference>
<dbReference type="KEGG" id="led:BBK82_26535"/>
<evidence type="ECO:0000256" key="2">
    <source>
        <dbReference type="ARBA" id="ARBA00022553"/>
    </source>
</evidence>
<dbReference type="FunFam" id="3.90.640.10:FF:000003">
    <property type="entry name" value="Molecular chaperone DnaK"/>
    <property type="match status" value="1"/>
</dbReference>
<dbReference type="PANTHER" id="PTHR19375">
    <property type="entry name" value="HEAT SHOCK PROTEIN 70KDA"/>
    <property type="match status" value="1"/>
</dbReference>
<evidence type="ECO:0000256" key="6">
    <source>
        <dbReference type="ARBA" id="ARBA00023186"/>
    </source>
</evidence>
<dbReference type="InterPro" id="IPR018247">
    <property type="entry name" value="EF_Hand_1_Ca_BS"/>
</dbReference>
<organism evidence="9 10">
    <name type="scientific">Lentzea guizhouensis</name>
    <dbReference type="NCBI Taxonomy" id="1586287"/>
    <lineage>
        <taxon>Bacteria</taxon>
        <taxon>Bacillati</taxon>
        <taxon>Actinomycetota</taxon>
        <taxon>Actinomycetes</taxon>
        <taxon>Pseudonocardiales</taxon>
        <taxon>Pseudonocardiaceae</taxon>
        <taxon>Lentzea</taxon>
    </lineage>
</organism>
<dbReference type="PROSITE" id="PS00329">
    <property type="entry name" value="HSP70_2"/>
    <property type="match status" value="1"/>
</dbReference>
<keyword evidence="3" id="KW-0547">Nucleotide-binding</keyword>
<dbReference type="SUPFAM" id="SSF52129">
    <property type="entry name" value="Caspase-like"/>
    <property type="match status" value="1"/>
</dbReference>
<dbReference type="SUPFAM" id="SSF53067">
    <property type="entry name" value="Actin-like ATPase domain"/>
    <property type="match status" value="2"/>
</dbReference>
<dbReference type="Pfam" id="PF00012">
    <property type="entry name" value="HSP70"/>
    <property type="match status" value="1"/>
</dbReference>
<comment type="similarity">
    <text evidence="1">Belongs to the heat shock protein 70 family.</text>
</comment>
<reference evidence="9 10" key="1">
    <citation type="submission" date="2016-07" db="EMBL/GenBank/DDBJ databases">
        <title>Complete genome sequence of the Lentzea guizhouensis DHS C013.</title>
        <authorList>
            <person name="Cao C."/>
        </authorList>
    </citation>
    <scope>NUCLEOTIDE SEQUENCE [LARGE SCALE GENOMIC DNA]</scope>
    <source>
        <strain evidence="9 10">DHS C013</strain>
    </source>
</reference>
<feature type="domain" description="Peptidase C14 caspase" evidence="8">
    <location>
        <begin position="3"/>
        <end position="238"/>
    </location>
</feature>
<dbReference type="GO" id="GO:0004197">
    <property type="term" value="F:cysteine-type endopeptidase activity"/>
    <property type="evidence" value="ECO:0007669"/>
    <property type="project" value="InterPro"/>
</dbReference>
<keyword evidence="5" id="KW-0346">Stress response</keyword>
<dbReference type="InterPro" id="IPR018181">
    <property type="entry name" value="Heat_shock_70_CS"/>
</dbReference>
<evidence type="ECO:0000256" key="5">
    <source>
        <dbReference type="ARBA" id="ARBA00023016"/>
    </source>
</evidence>
<dbReference type="NCBIfam" id="NF047832">
    <property type="entry name" value="caspase_w_EACC1"/>
    <property type="match status" value="1"/>
</dbReference>
<evidence type="ECO:0000256" key="4">
    <source>
        <dbReference type="ARBA" id="ARBA00022840"/>
    </source>
</evidence>
<dbReference type="PRINTS" id="PR00301">
    <property type="entry name" value="HEATSHOCK70"/>
</dbReference>
<proteinExistence type="inferred from homology"/>
<dbReference type="EMBL" id="CP016793">
    <property type="protein sequence ID" value="ANZ39102.1"/>
    <property type="molecule type" value="Genomic_DNA"/>
</dbReference>
<keyword evidence="10" id="KW-1185">Reference proteome</keyword>
<dbReference type="InterPro" id="IPR013126">
    <property type="entry name" value="Hsp_70_fam"/>
</dbReference>
<gene>
    <name evidence="9" type="ORF">BBK82_26535</name>
</gene>
<name>A0A1B2HMY5_9PSEU</name>
<keyword evidence="4" id="KW-0067">ATP-binding</keyword>
<dbReference type="STRING" id="1586287.BBK82_26535"/>
<evidence type="ECO:0000313" key="9">
    <source>
        <dbReference type="EMBL" id="ANZ39102.1"/>
    </source>
</evidence>
<sequence length="854" mass="91714">MMRKRALIIANQVYEDDGFRELPGAAGDARELAEVLGSRNVGEFEVEVLAERDARSVRRGIEVFFAAAARDDLMLLHFSCHGKREERTRELHFVAKDTEQDYLAATGVPAHFVNDRIAQSKSQRVVLTLDCCYSGSYVKGLNSRSNEPSRVEVSQQFDGQGKAVITACSSLQFAHESTLFSVEPGQPSVFTATIVEGMRTGAADLDSDGFVSVDDLYKYVRREVPLKVAGQTPELSVDRVSGSLYLGRNIRYLYLGSEIAPHLPAELHRAVMGGTPWERFGATLGLERLLSDSPSGVWAAAREALIALTRDVDADVAARAIEVWDRLVGGRVPMSRFSTGDGPLRRAGGWQPVGIDFGTTNSAVAVLMDKSPVMVRNPHGLVLTPSVVAFGDDEKFDVGEVAKQRAFQQAARTMSVVKRRLGTDWSVDVDGMRYSAETVAAFVLDRLRLDAERELGVPVNSAVLTVPAHFGVIEREALVQAARIAGIHSVRLINEPTAAALAYGLRSGEDEQAVLVFDLGGGTLDVSVLELGDGVVEARAVAGADNLGGEDWSQRIVDWLVSRHEADHRVILTDHDVLQRVRDAAEKAKIALSDNSEVVVSLPYLGSVGGSPLHFGAVLSRREFESMTADLLGRCRVVIERVLADAGLSAAEIDEVVLVGGSTRMPAVAGLVKEMIGVDPVVGVDPDEAIAVGAALQAGVLTGDVNTVFPLDIVSLSLGIETQGGVMTKLIARNTTIPTKHSEIFTTTQDDQPSVAIHVFQGEHRFTRYNKKIGMFTLADLKPRPHGVPQVEVTFDIDSNGIVNVSAKDLGTGDKVSITVSRDTVAAAGQAALDSGPVPQGADVVSGHDTRLQP</sequence>
<dbReference type="InterPro" id="IPR043129">
    <property type="entry name" value="ATPase_NBD"/>
</dbReference>
<protein>
    <recommendedName>
        <fullName evidence="8">Peptidase C14 caspase domain-containing protein</fullName>
    </recommendedName>
</protein>
<evidence type="ECO:0000256" key="1">
    <source>
        <dbReference type="ARBA" id="ARBA00007381"/>
    </source>
</evidence>
<dbReference type="Proteomes" id="UP000093053">
    <property type="component" value="Chromosome"/>
</dbReference>
<dbReference type="PROSITE" id="PS00018">
    <property type="entry name" value="EF_HAND_1"/>
    <property type="match status" value="1"/>
</dbReference>
<dbReference type="InterPro" id="IPR029047">
    <property type="entry name" value="HSP70_peptide-bd_sf"/>
</dbReference>
<dbReference type="InterPro" id="IPR029030">
    <property type="entry name" value="Caspase-like_dom_sf"/>
</dbReference>
<dbReference type="GO" id="GO:0006508">
    <property type="term" value="P:proteolysis"/>
    <property type="evidence" value="ECO:0007669"/>
    <property type="project" value="InterPro"/>
</dbReference>
<dbReference type="AlphaFoldDB" id="A0A1B2HMY5"/>
<dbReference type="SUPFAM" id="SSF100920">
    <property type="entry name" value="Heat shock protein 70kD (HSP70), peptide-binding domain"/>
    <property type="match status" value="1"/>
</dbReference>
<keyword evidence="2" id="KW-0597">Phosphoprotein</keyword>
<dbReference type="GO" id="GO:0005524">
    <property type="term" value="F:ATP binding"/>
    <property type="evidence" value="ECO:0007669"/>
    <property type="project" value="UniProtKB-KW"/>
</dbReference>
<dbReference type="Gene3D" id="3.90.640.10">
    <property type="entry name" value="Actin, Chain A, domain 4"/>
    <property type="match status" value="1"/>
</dbReference>
<evidence type="ECO:0000256" key="3">
    <source>
        <dbReference type="ARBA" id="ARBA00022741"/>
    </source>
</evidence>
<dbReference type="Pfam" id="PF00656">
    <property type="entry name" value="Peptidase_C14"/>
    <property type="match status" value="1"/>
</dbReference>
<dbReference type="InterPro" id="IPR011600">
    <property type="entry name" value="Pept_C14_caspase"/>
</dbReference>
<evidence type="ECO:0000259" key="8">
    <source>
        <dbReference type="Pfam" id="PF00656"/>
    </source>
</evidence>
<evidence type="ECO:0000313" key="10">
    <source>
        <dbReference type="Proteomes" id="UP000093053"/>
    </source>
</evidence>
<accession>A0A1B2HMY5</accession>
<keyword evidence="6" id="KW-0143">Chaperone</keyword>
<evidence type="ECO:0000256" key="7">
    <source>
        <dbReference type="SAM" id="MobiDB-lite"/>
    </source>
</evidence>
<dbReference type="FunFam" id="3.30.420.40:FF:000071">
    <property type="entry name" value="Molecular chaperone DnaK"/>
    <property type="match status" value="1"/>
</dbReference>
<dbReference type="Gene3D" id="3.40.50.1460">
    <property type="match status" value="1"/>
</dbReference>
<dbReference type="Gene3D" id="2.60.34.10">
    <property type="entry name" value="Substrate Binding Domain Of DNAk, Chain A, domain 1"/>
    <property type="match status" value="1"/>
</dbReference>
<dbReference type="Gene3D" id="3.30.420.40">
    <property type="match status" value="2"/>
</dbReference>
<feature type="region of interest" description="Disordered" evidence="7">
    <location>
        <begin position="833"/>
        <end position="854"/>
    </location>
</feature>